<evidence type="ECO:0000313" key="3">
    <source>
        <dbReference type="Proteomes" id="UP000799777"/>
    </source>
</evidence>
<name>A0A9P4LSV0_9PLEO</name>
<dbReference type="EMBL" id="ML978162">
    <property type="protein sequence ID" value="KAF2034124.1"/>
    <property type="molecule type" value="Genomic_DNA"/>
</dbReference>
<dbReference type="Proteomes" id="UP000799777">
    <property type="component" value="Unassembled WGS sequence"/>
</dbReference>
<dbReference type="AlphaFoldDB" id="A0A9P4LSV0"/>
<keyword evidence="3" id="KW-1185">Reference proteome</keyword>
<organism evidence="2 3">
    <name type="scientific">Setomelanomma holmii</name>
    <dbReference type="NCBI Taxonomy" id="210430"/>
    <lineage>
        <taxon>Eukaryota</taxon>
        <taxon>Fungi</taxon>
        <taxon>Dikarya</taxon>
        <taxon>Ascomycota</taxon>
        <taxon>Pezizomycotina</taxon>
        <taxon>Dothideomycetes</taxon>
        <taxon>Pleosporomycetidae</taxon>
        <taxon>Pleosporales</taxon>
        <taxon>Pleosporineae</taxon>
        <taxon>Phaeosphaeriaceae</taxon>
        <taxon>Setomelanomma</taxon>
    </lineage>
</organism>
<comment type="caution">
    <text evidence="2">The sequence shown here is derived from an EMBL/GenBank/DDBJ whole genome shotgun (WGS) entry which is preliminary data.</text>
</comment>
<protein>
    <recommendedName>
        <fullName evidence="4">Secreted protein</fullName>
    </recommendedName>
</protein>
<keyword evidence="1" id="KW-0732">Signal</keyword>
<gene>
    <name evidence="2" type="ORF">EK21DRAFT_108169</name>
</gene>
<evidence type="ECO:0000256" key="1">
    <source>
        <dbReference type="SAM" id="SignalP"/>
    </source>
</evidence>
<feature type="chain" id="PRO_5040427080" description="Secreted protein" evidence="1">
    <location>
        <begin position="21"/>
        <end position="62"/>
    </location>
</feature>
<evidence type="ECO:0008006" key="4">
    <source>
        <dbReference type="Google" id="ProtNLM"/>
    </source>
</evidence>
<proteinExistence type="predicted"/>
<sequence length="62" mass="6637">MSQAFVAICIFLTASTRLLANSIACIDLTKAATNARLLLPQVTSNTLDSGVQDDKRAPQTTR</sequence>
<reference evidence="2" key="1">
    <citation type="journal article" date="2020" name="Stud. Mycol.">
        <title>101 Dothideomycetes genomes: a test case for predicting lifestyles and emergence of pathogens.</title>
        <authorList>
            <person name="Haridas S."/>
            <person name="Albert R."/>
            <person name="Binder M."/>
            <person name="Bloem J."/>
            <person name="Labutti K."/>
            <person name="Salamov A."/>
            <person name="Andreopoulos B."/>
            <person name="Baker S."/>
            <person name="Barry K."/>
            <person name="Bills G."/>
            <person name="Bluhm B."/>
            <person name="Cannon C."/>
            <person name="Castanera R."/>
            <person name="Culley D."/>
            <person name="Daum C."/>
            <person name="Ezra D."/>
            <person name="Gonzalez J."/>
            <person name="Henrissat B."/>
            <person name="Kuo A."/>
            <person name="Liang C."/>
            <person name="Lipzen A."/>
            <person name="Lutzoni F."/>
            <person name="Magnuson J."/>
            <person name="Mondo S."/>
            <person name="Nolan M."/>
            <person name="Ohm R."/>
            <person name="Pangilinan J."/>
            <person name="Park H.-J."/>
            <person name="Ramirez L."/>
            <person name="Alfaro M."/>
            <person name="Sun H."/>
            <person name="Tritt A."/>
            <person name="Yoshinaga Y."/>
            <person name="Zwiers L.-H."/>
            <person name="Turgeon B."/>
            <person name="Goodwin S."/>
            <person name="Spatafora J."/>
            <person name="Crous P."/>
            <person name="Grigoriev I."/>
        </authorList>
    </citation>
    <scope>NUCLEOTIDE SEQUENCE</scope>
    <source>
        <strain evidence="2">CBS 110217</strain>
    </source>
</reference>
<accession>A0A9P4LSV0</accession>
<feature type="signal peptide" evidence="1">
    <location>
        <begin position="1"/>
        <end position="20"/>
    </location>
</feature>
<evidence type="ECO:0000313" key="2">
    <source>
        <dbReference type="EMBL" id="KAF2034124.1"/>
    </source>
</evidence>